<sequence>MSVNTVLLLILGLLMWRIGGKTGLSTFIVLLINLVLMFVAVILIRWGIPIFWLTLGTSLLISAMNLFAINGYYPTTKYAFFSSLIVLLVMMSGIYFCVTQMTLQGLPSEELMEMDMYSLDIGVSFVSVSVSVLIMSLVGAINDVAISITSALAELKKATPDISQKDWYQSGLHVGIDVLGSTLNTLIFAIIGSQLALFIWITDLNYSLSDLLNSKLIVTEWVSIIISGVSIVLTIPITTYLMTHHKKHY</sequence>
<proteinExistence type="predicted"/>
<dbReference type="OrthoDB" id="2414035at2"/>
<dbReference type="InterPro" id="IPR012507">
    <property type="entry name" value="YibE_F"/>
</dbReference>
<evidence type="ECO:0000313" key="1">
    <source>
        <dbReference type="EMBL" id="AQP53982.1"/>
    </source>
</evidence>
<dbReference type="PANTHER" id="PTHR41771">
    <property type="entry name" value="MEMBRANE PROTEIN-RELATED"/>
    <property type="match status" value="1"/>
</dbReference>
<accession>A0A1Q2D6L5</accession>
<dbReference type="KEGG" id="vpi:BW732_06990"/>
<name>A0A1Q2D6L5_9ENTE</name>
<dbReference type="Pfam" id="PF07907">
    <property type="entry name" value="YibE_F"/>
    <property type="match status" value="1"/>
</dbReference>
<dbReference type="AlphaFoldDB" id="A0A1Q2D6L5"/>
<dbReference type="Proteomes" id="UP000188246">
    <property type="component" value="Chromosome"/>
</dbReference>
<protein>
    <submittedName>
        <fullName evidence="1">Uncharacterized protein</fullName>
    </submittedName>
</protein>
<dbReference type="RefSeq" id="WP_077276060.1">
    <property type="nucleotide sequence ID" value="NZ_CP019609.1"/>
</dbReference>
<keyword evidence="2" id="KW-1185">Reference proteome</keyword>
<reference evidence="1 2" key="1">
    <citation type="journal article" date="2010" name="Int. J. Syst. Evol. Microbiol.">
        <title>Vagococcus penaei sp. nov., isolated from spoilage microbiota of cooked shrimp (Penaeus vannamei).</title>
        <authorList>
            <person name="Jaffres E."/>
            <person name="Prevost H."/>
            <person name="Rossero A."/>
            <person name="Joffraud J.J."/>
            <person name="Dousset X."/>
        </authorList>
    </citation>
    <scope>NUCLEOTIDE SEQUENCE [LARGE SCALE GENOMIC DNA]</scope>
    <source>
        <strain evidence="1 2">CD276</strain>
    </source>
</reference>
<dbReference type="PANTHER" id="PTHR41771:SF1">
    <property type="entry name" value="MEMBRANE PROTEIN"/>
    <property type="match status" value="1"/>
</dbReference>
<dbReference type="PIRSF" id="PIRSF031503">
    <property type="entry name" value="UCP031503_mp"/>
    <property type="match status" value="1"/>
</dbReference>
<evidence type="ECO:0000313" key="2">
    <source>
        <dbReference type="Proteomes" id="UP000188246"/>
    </source>
</evidence>
<organism evidence="1 2">
    <name type="scientific">Vagococcus penaei</name>
    <dbReference type="NCBI Taxonomy" id="633807"/>
    <lineage>
        <taxon>Bacteria</taxon>
        <taxon>Bacillati</taxon>
        <taxon>Bacillota</taxon>
        <taxon>Bacilli</taxon>
        <taxon>Lactobacillales</taxon>
        <taxon>Enterococcaceae</taxon>
        <taxon>Vagococcus</taxon>
    </lineage>
</organism>
<dbReference type="InterPro" id="IPR014564">
    <property type="entry name" value="UCP031503_TM"/>
</dbReference>
<dbReference type="EMBL" id="CP019609">
    <property type="protein sequence ID" value="AQP53982.1"/>
    <property type="molecule type" value="Genomic_DNA"/>
</dbReference>
<gene>
    <name evidence="1" type="ORF">BW732_06990</name>
</gene>